<organism evidence="1 2">
    <name type="scientific">Actinacidiphila rubida</name>
    <dbReference type="NCBI Taxonomy" id="310780"/>
    <lineage>
        <taxon>Bacteria</taxon>
        <taxon>Bacillati</taxon>
        <taxon>Actinomycetota</taxon>
        <taxon>Actinomycetes</taxon>
        <taxon>Kitasatosporales</taxon>
        <taxon>Streptomycetaceae</taxon>
        <taxon>Actinacidiphila</taxon>
    </lineage>
</organism>
<accession>A0A1H8RLW4</accession>
<dbReference type="SUPFAM" id="SSF51445">
    <property type="entry name" value="(Trans)glycosidases"/>
    <property type="match status" value="1"/>
</dbReference>
<protein>
    <submittedName>
        <fullName evidence="1">Glycosyl hydrolases family 18</fullName>
    </submittedName>
</protein>
<evidence type="ECO:0000313" key="2">
    <source>
        <dbReference type="Proteomes" id="UP000181951"/>
    </source>
</evidence>
<evidence type="ECO:0000313" key="1">
    <source>
        <dbReference type="EMBL" id="SEO67164.1"/>
    </source>
</evidence>
<reference evidence="1 2" key="1">
    <citation type="submission" date="2016-10" db="EMBL/GenBank/DDBJ databases">
        <authorList>
            <person name="de Groot N.N."/>
        </authorList>
    </citation>
    <scope>NUCLEOTIDE SEQUENCE [LARGE SCALE GENOMIC DNA]</scope>
    <source>
        <strain evidence="1 2">CGMCC 4.2026</strain>
    </source>
</reference>
<keyword evidence="2" id="KW-1185">Reference proteome</keyword>
<keyword evidence="1" id="KW-0378">Hydrolase</keyword>
<sequence>MWITDRMSHRLATRVRQRFRQWTPPSRRRVLRLLRHATIAATVLAVLAVAAAATALRAQYAGNPAAAGRTRGHDAVWLGHAWVDGRRGPADLALLRSRVRDSGISDLYVHTGPLADDGTLDPKLYPAAAAFIADVHRELPGVRVQAWLGDVVAHSGGPGLHLDDAALRSRVRDSCAQVLDAGFDGVHLDLEPVPSGDPGFLTLLDAVHQLTEERGVPLSAAVPQIDPLPHLHTVAHLPFSHPKWWAQAYFGQVARRVDQIAVMAYDTAMPTTSLFGGYVAQQTGLALSATPPSTELVIGLPGYHTGDMGHHAYAETVDAAVRGARVALARHDRHRRMFGLSLYVDFHATAGDWAAYRRGWGTEGGTP</sequence>
<proteinExistence type="predicted"/>
<dbReference type="Gene3D" id="3.20.20.80">
    <property type="entry name" value="Glycosidases"/>
    <property type="match status" value="1"/>
</dbReference>
<name>A0A1H8RLW4_9ACTN</name>
<dbReference type="EMBL" id="FODD01000035">
    <property type="protein sequence ID" value="SEO67164.1"/>
    <property type="molecule type" value="Genomic_DNA"/>
</dbReference>
<dbReference type="Proteomes" id="UP000181951">
    <property type="component" value="Unassembled WGS sequence"/>
</dbReference>
<dbReference type="InterPro" id="IPR017853">
    <property type="entry name" value="GH"/>
</dbReference>
<dbReference type="GO" id="GO:0016787">
    <property type="term" value="F:hydrolase activity"/>
    <property type="evidence" value="ECO:0007669"/>
    <property type="project" value="UniProtKB-KW"/>
</dbReference>
<gene>
    <name evidence="1" type="ORF">SAMN05216267_103561</name>
</gene>
<dbReference type="STRING" id="310780.SAMN05216267_103561"/>
<dbReference type="AlphaFoldDB" id="A0A1H8RLW4"/>